<proteinExistence type="predicted"/>
<gene>
    <name evidence="1" type="ORF">ARALYDRAFT_347161</name>
</gene>
<evidence type="ECO:0000313" key="2">
    <source>
        <dbReference type="Proteomes" id="UP000008694"/>
    </source>
</evidence>
<reference evidence="2" key="1">
    <citation type="journal article" date="2011" name="Nat. Genet.">
        <title>The Arabidopsis lyrata genome sequence and the basis of rapid genome size change.</title>
        <authorList>
            <person name="Hu T.T."/>
            <person name="Pattyn P."/>
            <person name="Bakker E.G."/>
            <person name="Cao J."/>
            <person name="Cheng J.-F."/>
            <person name="Clark R.M."/>
            <person name="Fahlgren N."/>
            <person name="Fawcett J.A."/>
            <person name="Grimwood J."/>
            <person name="Gundlach H."/>
            <person name="Haberer G."/>
            <person name="Hollister J.D."/>
            <person name="Ossowski S."/>
            <person name="Ottilar R.P."/>
            <person name="Salamov A.A."/>
            <person name="Schneeberger K."/>
            <person name="Spannagl M."/>
            <person name="Wang X."/>
            <person name="Yang L."/>
            <person name="Nasrallah M.E."/>
            <person name="Bergelson J."/>
            <person name="Carrington J.C."/>
            <person name="Gaut B.S."/>
            <person name="Schmutz J."/>
            <person name="Mayer K.F.X."/>
            <person name="Van de Peer Y."/>
            <person name="Grigoriev I.V."/>
            <person name="Nordborg M."/>
            <person name="Weigel D."/>
            <person name="Guo Y.-L."/>
        </authorList>
    </citation>
    <scope>NUCLEOTIDE SEQUENCE [LARGE SCALE GENOMIC DNA]</scope>
    <source>
        <strain evidence="2">cv. MN47</strain>
    </source>
</reference>
<organism evidence="2">
    <name type="scientific">Arabidopsis lyrata subsp. lyrata</name>
    <name type="common">Lyre-leaved rock-cress</name>
    <dbReference type="NCBI Taxonomy" id="81972"/>
    <lineage>
        <taxon>Eukaryota</taxon>
        <taxon>Viridiplantae</taxon>
        <taxon>Streptophyta</taxon>
        <taxon>Embryophyta</taxon>
        <taxon>Tracheophyta</taxon>
        <taxon>Spermatophyta</taxon>
        <taxon>Magnoliopsida</taxon>
        <taxon>eudicotyledons</taxon>
        <taxon>Gunneridae</taxon>
        <taxon>Pentapetalae</taxon>
        <taxon>rosids</taxon>
        <taxon>malvids</taxon>
        <taxon>Brassicales</taxon>
        <taxon>Brassicaceae</taxon>
        <taxon>Camelineae</taxon>
        <taxon>Arabidopsis</taxon>
    </lineage>
</organism>
<sequence>MANSRCQNLRSSVGALRRFLTQADICALEKIFVERGRFYRQSFWTKVVLMITERGLERDSVHVLDGGELHLSLDVFKRPSLTTTSSSPQWLHKHGNGKIDELERHIESLIWETVKERERECVGLDDYEKSSLKRDRSRLHRYVYRDETVK</sequence>
<evidence type="ECO:0000313" key="1">
    <source>
        <dbReference type="EMBL" id="EFH53336.1"/>
    </source>
</evidence>
<dbReference type="eggNOG" id="KOG0157">
    <property type="taxonomic scope" value="Eukaryota"/>
</dbReference>
<dbReference type="HOGENOM" id="CLU_1743016_0_0_1"/>
<dbReference type="AlphaFoldDB" id="D7LPL1"/>
<dbReference type="Proteomes" id="UP000008694">
    <property type="component" value="Unassembled WGS sequence"/>
</dbReference>
<dbReference type="EMBL" id="GL348717">
    <property type="protein sequence ID" value="EFH53336.1"/>
    <property type="molecule type" value="Genomic_DNA"/>
</dbReference>
<accession>D7LPL1</accession>
<dbReference type="STRING" id="81972.D7LPL1"/>
<protein>
    <submittedName>
        <fullName evidence="1">Predicted protein</fullName>
    </submittedName>
</protein>
<dbReference type="Gramene" id="fgenesh1_pg.C_scaffold_5000553">
    <property type="protein sequence ID" value="fgenesh1_pg.C_scaffold_5000553"/>
    <property type="gene ID" value="fgenesh1_pg.C_scaffold_5000553"/>
</dbReference>
<keyword evidence="2" id="KW-1185">Reference proteome</keyword>
<name>D7LPL1_ARALL</name>